<dbReference type="PROSITE" id="PS51379">
    <property type="entry name" value="4FE4S_FER_2"/>
    <property type="match status" value="2"/>
</dbReference>
<dbReference type="PANTHER" id="PTHR48105">
    <property type="entry name" value="THIOREDOXIN REDUCTASE 1-RELATED-RELATED"/>
    <property type="match status" value="1"/>
</dbReference>
<evidence type="ECO:0000256" key="3">
    <source>
        <dbReference type="ARBA" id="ARBA00023002"/>
    </source>
</evidence>
<keyword evidence="5" id="KW-0411">Iron-sulfur</keyword>
<feature type="transmembrane region" description="Helical" evidence="6">
    <location>
        <begin position="334"/>
        <end position="355"/>
    </location>
</feature>
<reference evidence="8" key="1">
    <citation type="submission" date="2023-03" db="EMBL/GenBank/DDBJ databases">
        <title>Lomoglobus Profundus gen. nov., sp. nov., a novel member of the phylum Verrucomicrobia, isolated from deep-marine sediment of South China Sea.</title>
        <authorList>
            <person name="Ahmad T."/>
            <person name="Ishaq S.E."/>
            <person name="Wang F."/>
        </authorList>
    </citation>
    <scope>NUCLEOTIDE SEQUENCE</scope>
    <source>
        <strain evidence="8">LMO-M01</strain>
    </source>
</reference>
<keyword evidence="4" id="KW-0408">Iron</keyword>
<feature type="transmembrane region" description="Helical" evidence="6">
    <location>
        <begin position="397"/>
        <end position="415"/>
    </location>
</feature>
<dbReference type="GO" id="GO:0051536">
    <property type="term" value="F:iron-sulfur cluster binding"/>
    <property type="evidence" value="ECO:0007669"/>
    <property type="project" value="UniProtKB-KW"/>
</dbReference>
<feature type="transmembrane region" description="Helical" evidence="6">
    <location>
        <begin position="427"/>
        <end position="449"/>
    </location>
</feature>
<dbReference type="InterPro" id="IPR050097">
    <property type="entry name" value="Ferredoxin-NADP_redctase_2"/>
</dbReference>
<dbReference type="Pfam" id="PF13237">
    <property type="entry name" value="Fer4_10"/>
    <property type="match status" value="1"/>
</dbReference>
<evidence type="ECO:0000256" key="6">
    <source>
        <dbReference type="SAM" id="Phobius"/>
    </source>
</evidence>
<dbReference type="EMBL" id="CP119075">
    <property type="protein sequence ID" value="WED66225.1"/>
    <property type="molecule type" value="Genomic_DNA"/>
</dbReference>
<keyword evidence="9" id="KW-1185">Reference proteome</keyword>
<feature type="transmembrane region" description="Helical" evidence="6">
    <location>
        <begin position="573"/>
        <end position="597"/>
    </location>
</feature>
<organism evidence="8 9">
    <name type="scientific">Synoicihabitans lomoniglobus</name>
    <dbReference type="NCBI Taxonomy" id="2909285"/>
    <lineage>
        <taxon>Bacteria</taxon>
        <taxon>Pseudomonadati</taxon>
        <taxon>Verrucomicrobiota</taxon>
        <taxon>Opitutia</taxon>
        <taxon>Opitutales</taxon>
        <taxon>Opitutaceae</taxon>
        <taxon>Synoicihabitans</taxon>
    </lineage>
</organism>
<evidence type="ECO:0000256" key="1">
    <source>
        <dbReference type="ARBA" id="ARBA00022630"/>
    </source>
</evidence>
<keyword evidence="2" id="KW-0479">Metal-binding</keyword>
<dbReference type="Proteomes" id="UP001218638">
    <property type="component" value="Chromosome"/>
</dbReference>
<evidence type="ECO:0000256" key="4">
    <source>
        <dbReference type="ARBA" id="ARBA00023004"/>
    </source>
</evidence>
<protein>
    <submittedName>
        <fullName evidence="8">NAD(P)-binding domain-containing protein</fullName>
    </submittedName>
</protein>
<keyword evidence="6" id="KW-0812">Transmembrane</keyword>
<evidence type="ECO:0000259" key="7">
    <source>
        <dbReference type="PROSITE" id="PS51379"/>
    </source>
</evidence>
<dbReference type="SUPFAM" id="SSF51905">
    <property type="entry name" value="FAD/NAD(P)-binding domain"/>
    <property type="match status" value="1"/>
</dbReference>
<dbReference type="SUPFAM" id="SSF54862">
    <property type="entry name" value="4Fe-4S ferredoxins"/>
    <property type="match status" value="1"/>
</dbReference>
<evidence type="ECO:0000313" key="9">
    <source>
        <dbReference type="Proteomes" id="UP001218638"/>
    </source>
</evidence>
<dbReference type="AlphaFoldDB" id="A0AAF0I410"/>
<name>A0AAF0I410_9BACT</name>
<sequence>MSVLRRYLHWLHLRWPAGRVEKLPEVNSDGTTVVPGVRVVGDLTGVPLLKFAADTGAKAANAVADELGADVGGDSGPMDLAIVGGGVAGLAAALEAKRRGLRFAVFEASAPFATIVNFPKGKPIYTYPTDMAPAGDLALRADVKEDLLAELEAQRVAAGIEPKRVRIEKLERKGDLIRLHHPGGEPFAARRVIVAIGRSGNHRKLGVPGEALGKVFNRLHDPAEFAGHNVMVVGGGDSALEAAVALQHAGAAVTLSYRGEAFTRAKPENVAAVAESGVSIVLRSTVVAIEDDTVKLQTADAETSVPNDAVFALIGREAPLDFFRRSGIPIQGETSLAGWLGVVALLLFCTFIYTWKSGGPTESWIDPAGLAASWQEQAEDRSTLIGTIAVSMNSRSFYYTLLYSSLILGFGIDRIRRRRTPYVRRQTIALMLVQWLPLFVLPEVVLPWAGYNEVFSGGGVGESVGDALFEKYVSPDAYAVELWPENGHPRAYWRAYGFILAWPLNVYNVFNGSPHWWWIGIGFFQTCVLIPWMVYRWGKGAYCGWICSCGALAETMGDRHRHKMPHGPGWNKVNVIGQVFLAAAVALLALRVVGWVLPGSWVDTHFNLLLEGKAADGGKAVGWFFSYKWFVDVLFGGVIGVGFYFKYSGRVWCRFACPLAALMHIYARFTRFRIFADKKKCISCNVCTSVCHQGIDVMAFANRGAPMEDPQCVRCSACVQSCPTGVLSFGRLLADGKPLFDELPASPVQMNEARR</sequence>
<dbReference type="GO" id="GO:0016491">
    <property type="term" value="F:oxidoreductase activity"/>
    <property type="evidence" value="ECO:0007669"/>
    <property type="project" value="UniProtKB-KW"/>
</dbReference>
<gene>
    <name evidence="8" type="ORF">PXH66_05115</name>
</gene>
<keyword evidence="6" id="KW-0472">Membrane</keyword>
<dbReference type="RefSeq" id="WP_330928484.1">
    <property type="nucleotide sequence ID" value="NZ_CP119075.1"/>
</dbReference>
<dbReference type="GO" id="GO:0046872">
    <property type="term" value="F:metal ion binding"/>
    <property type="evidence" value="ECO:0007669"/>
    <property type="project" value="UniProtKB-KW"/>
</dbReference>
<keyword evidence="1" id="KW-0285">Flavoprotein</keyword>
<dbReference type="Pfam" id="PF12801">
    <property type="entry name" value="Fer4_5"/>
    <property type="match status" value="2"/>
</dbReference>
<dbReference type="Pfam" id="PF13738">
    <property type="entry name" value="Pyr_redox_3"/>
    <property type="match status" value="1"/>
</dbReference>
<dbReference type="InterPro" id="IPR036188">
    <property type="entry name" value="FAD/NAD-bd_sf"/>
</dbReference>
<dbReference type="PRINTS" id="PR00469">
    <property type="entry name" value="PNDRDTASEII"/>
</dbReference>
<keyword evidence="3" id="KW-0560">Oxidoreductase</keyword>
<dbReference type="InterPro" id="IPR017900">
    <property type="entry name" value="4Fe4S_Fe_S_CS"/>
</dbReference>
<dbReference type="Gene3D" id="3.30.70.20">
    <property type="match status" value="1"/>
</dbReference>
<evidence type="ECO:0000256" key="2">
    <source>
        <dbReference type="ARBA" id="ARBA00022723"/>
    </source>
</evidence>
<keyword evidence="6" id="KW-1133">Transmembrane helix</keyword>
<dbReference type="InterPro" id="IPR017896">
    <property type="entry name" value="4Fe4S_Fe-S-bd"/>
</dbReference>
<evidence type="ECO:0000256" key="5">
    <source>
        <dbReference type="ARBA" id="ARBA00023014"/>
    </source>
</evidence>
<dbReference type="Gene3D" id="3.50.50.60">
    <property type="entry name" value="FAD/NAD(P)-binding domain"/>
    <property type="match status" value="2"/>
</dbReference>
<proteinExistence type="predicted"/>
<dbReference type="PRINTS" id="PR00368">
    <property type="entry name" value="FADPNR"/>
</dbReference>
<feature type="domain" description="4Fe-4S ferredoxin-type" evidence="7">
    <location>
        <begin position="704"/>
        <end position="732"/>
    </location>
</feature>
<dbReference type="PROSITE" id="PS00198">
    <property type="entry name" value="4FE4S_FER_1"/>
    <property type="match status" value="1"/>
</dbReference>
<feature type="transmembrane region" description="Helical" evidence="6">
    <location>
        <begin position="516"/>
        <end position="535"/>
    </location>
</feature>
<feature type="domain" description="4Fe-4S ferredoxin-type" evidence="7">
    <location>
        <begin position="672"/>
        <end position="703"/>
    </location>
</feature>
<feature type="transmembrane region" description="Helical" evidence="6">
    <location>
        <begin position="627"/>
        <end position="645"/>
    </location>
</feature>
<accession>A0AAF0I410</accession>
<evidence type="ECO:0000313" key="8">
    <source>
        <dbReference type="EMBL" id="WED66225.1"/>
    </source>
</evidence>
<dbReference type="KEGG" id="slom:PXH66_05115"/>